<evidence type="ECO:0000313" key="3">
    <source>
        <dbReference type="Proteomes" id="UP000324222"/>
    </source>
</evidence>
<organism evidence="2 3">
    <name type="scientific">Portunus trituberculatus</name>
    <name type="common">Swimming crab</name>
    <name type="synonym">Neptunus trituberculatus</name>
    <dbReference type="NCBI Taxonomy" id="210409"/>
    <lineage>
        <taxon>Eukaryota</taxon>
        <taxon>Metazoa</taxon>
        <taxon>Ecdysozoa</taxon>
        <taxon>Arthropoda</taxon>
        <taxon>Crustacea</taxon>
        <taxon>Multicrustacea</taxon>
        <taxon>Malacostraca</taxon>
        <taxon>Eumalacostraca</taxon>
        <taxon>Eucarida</taxon>
        <taxon>Decapoda</taxon>
        <taxon>Pleocyemata</taxon>
        <taxon>Brachyura</taxon>
        <taxon>Eubrachyura</taxon>
        <taxon>Portunoidea</taxon>
        <taxon>Portunidae</taxon>
        <taxon>Portuninae</taxon>
        <taxon>Portunus</taxon>
    </lineage>
</organism>
<reference evidence="2 3" key="1">
    <citation type="submission" date="2019-05" db="EMBL/GenBank/DDBJ databases">
        <title>Another draft genome of Portunus trituberculatus and its Hox gene families provides insights of decapod evolution.</title>
        <authorList>
            <person name="Jeong J.-H."/>
            <person name="Song I."/>
            <person name="Kim S."/>
            <person name="Choi T."/>
            <person name="Kim D."/>
            <person name="Ryu S."/>
            <person name="Kim W."/>
        </authorList>
    </citation>
    <scope>NUCLEOTIDE SEQUENCE [LARGE SCALE GENOMIC DNA]</scope>
    <source>
        <tissue evidence="2">Muscle</tissue>
    </source>
</reference>
<dbReference type="EMBL" id="VSRR010104558">
    <property type="protein sequence ID" value="MPC96076.1"/>
    <property type="molecule type" value="Genomic_DNA"/>
</dbReference>
<comment type="caution">
    <text evidence="2">The sequence shown here is derived from an EMBL/GenBank/DDBJ whole genome shotgun (WGS) entry which is preliminary data.</text>
</comment>
<evidence type="ECO:0000313" key="2">
    <source>
        <dbReference type="EMBL" id="MPC96076.1"/>
    </source>
</evidence>
<keyword evidence="3" id="KW-1185">Reference proteome</keyword>
<feature type="region of interest" description="Disordered" evidence="1">
    <location>
        <begin position="1"/>
        <end position="40"/>
    </location>
</feature>
<gene>
    <name evidence="2" type="ORF">E2C01_091313</name>
</gene>
<sequence length="179" mass="19823">MASRSGVYCGPSAPSAPYSAPPARPPLHRPLAAPRATKTRHHHRLLVAILVPGRRRGPQAAEGGGIMVEERAPPLPTLLHSLQSLRLFSLASSPHSAFPSLPVVLPPSQCHVSSSCLLLIILIASQIPYLLHIRCRCHWPEKCKMWRWGEEVWVYQRVRERERDEGSVKGEGMSIAVFP</sequence>
<proteinExistence type="predicted"/>
<evidence type="ECO:0000256" key="1">
    <source>
        <dbReference type="SAM" id="MobiDB-lite"/>
    </source>
</evidence>
<dbReference type="AlphaFoldDB" id="A0A5B7JP22"/>
<dbReference type="Proteomes" id="UP000324222">
    <property type="component" value="Unassembled WGS sequence"/>
</dbReference>
<protein>
    <submittedName>
        <fullName evidence="2">Uncharacterized protein</fullName>
    </submittedName>
</protein>
<accession>A0A5B7JP22</accession>
<name>A0A5B7JP22_PORTR</name>